<dbReference type="Proteomes" id="UP000696931">
    <property type="component" value="Unassembled WGS sequence"/>
</dbReference>
<accession>A0A933SAZ2</accession>
<proteinExistence type="predicted"/>
<dbReference type="EMBL" id="JACRIW010000024">
    <property type="protein sequence ID" value="MBI5168468.1"/>
    <property type="molecule type" value="Genomic_DNA"/>
</dbReference>
<dbReference type="PANTHER" id="PTHR38075">
    <property type="entry name" value="DUF4139 DOMAIN-CONTAINING PROTEIN"/>
    <property type="match status" value="1"/>
</dbReference>
<keyword evidence="1" id="KW-0732">Signal</keyword>
<dbReference type="AlphaFoldDB" id="A0A933SAZ2"/>
<dbReference type="PANTHER" id="PTHR38075:SF1">
    <property type="entry name" value="DUF4139 DOMAIN-CONTAINING PROTEIN"/>
    <property type="match status" value="1"/>
</dbReference>
<comment type="caution">
    <text evidence="3">The sequence shown here is derived from an EMBL/GenBank/DDBJ whole genome shotgun (WGS) entry which is preliminary data.</text>
</comment>
<sequence>MKTLAAAALAAVTLATASQAGPSVTIYTRDLGFVRESRMLDVRSARDTVRLEDVSTGLDFSSVRLAPATGRVARLAWRWDVASGDALIERAVGQRVRVLSRGDRVAEGMLVAADGAWLVLRGDDGSIRSQARGTVEEVSLANPGRTLSLKPAIEAVLEGAKGATRADLSYLTSGLSWSAEHTLVRTGENTATWGTIVQVVNSTGRGYTDARLQLVAGEPSRTTPPAPKMEYAMMTRVSADAAGGAPGEMTEQAFADYHLYTLAGEVTLRDRETQSLTMYDPRPVTVKPRYLYRGGDARGVQSQLIVVNSAKEGAGAPLPAGRVRFFEPDASKQLQFTGETNIGHTAVDEKLTLEVGTAFDLAAERAIKSDKRISDREREYTTEIKLRNRKTTAVTIVVEEPLGGDITVTAQSHPSLRKDANTLQWSIDVPAGKEVVLTYTARQRW</sequence>
<protein>
    <submittedName>
        <fullName evidence="3">DUF4139 domain-containing protein</fullName>
    </submittedName>
</protein>
<evidence type="ECO:0000313" key="3">
    <source>
        <dbReference type="EMBL" id="MBI5168468.1"/>
    </source>
</evidence>
<dbReference type="Pfam" id="PF13598">
    <property type="entry name" value="DUF4139"/>
    <property type="match status" value="1"/>
</dbReference>
<gene>
    <name evidence="3" type="ORF">HZA61_03170</name>
</gene>
<organism evidence="3 4">
    <name type="scientific">Eiseniibacteriota bacterium</name>
    <dbReference type="NCBI Taxonomy" id="2212470"/>
    <lineage>
        <taxon>Bacteria</taxon>
        <taxon>Candidatus Eiseniibacteriota</taxon>
    </lineage>
</organism>
<evidence type="ECO:0000259" key="2">
    <source>
        <dbReference type="Pfam" id="PF13598"/>
    </source>
</evidence>
<name>A0A933SAZ2_UNCEI</name>
<evidence type="ECO:0000256" key="1">
    <source>
        <dbReference type="SAM" id="SignalP"/>
    </source>
</evidence>
<evidence type="ECO:0000313" key="4">
    <source>
        <dbReference type="Proteomes" id="UP000696931"/>
    </source>
</evidence>
<reference evidence="3" key="1">
    <citation type="submission" date="2020-07" db="EMBL/GenBank/DDBJ databases">
        <title>Huge and variable diversity of episymbiotic CPR bacteria and DPANN archaea in groundwater ecosystems.</title>
        <authorList>
            <person name="He C.Y."/>
            <person name="Keren R."/>
            <person name="Whittaker M."/>
            <person name="Farag I.F."/>
            <person name="Doudna J."/>
            <person name="Cate J.H.D."/>
            <person name="Banfield J.F."/>
        </authorList>
    </citation>
    <scope>NUCLEOTIDE SEQUENCE</scope>
    <source>
        <strain evidence="3">NC_groundwater_1813_Pr3_B-0.1um_71_17</strain>
    </source>
</reference>
<feature type="chain" id="PRO_5037381501" evidence="1">
    <location>
        <begin position="21"/>
        <end position="445"/>
    </location>
</feature>
<feature type="signal peptide" evidence="1">
    <location>
        <begin position="1"/>
        <end position="20"/>
    </location>
</feature>
<dbReference type="InterPro" id="IPR037291">
    <property type="entry name" value="DUF4139"/>
</dbReference>
<feature type="domain" description="DUF4139" evidence="2">
    <location>
        <begin position="167"/>
        <end position="443"/>
    </location>
</feature>